<keyword evidence="2 7" id="KW-0255">Endonuclease</keyword>
<dbReference type="InterPro" id="IPR007569">
    <property type="entry name" value="DUF559"/>
</dbReference>
<evidence type="ECO:0000256" key="1">
    <source>
        <dbReference type="ARBA" id="ARBA00022722"/>
    </source>
</evidence>
<keyword evidence="1" id="KW-0540">Nuclease</keyword>
<dbReference type="GO" id="GO:0016787">
    <property type="term" value="F:hydrolase activity"/>
    <property type="evidence" value="ECO:0007669"/>
    <property type="project" value="UniProtKB-KW"/>
</dbReference>
<name>A0AAP2RC63_9EURY</name>
<dbReference type="EMBL" id="PGCK01000002">
    <property type="protein sequence ID" value="MCD1293870.1"/>
    <property type="molecule type" value="Genomic_DNA"/>
</dbReference>
<sequence length="149" mass="17576">MYMEFIRDGRSPIPESEVTSRVMSSIRGKDTKPELKLRKALRDAGLSGYRLHWKKAPGRPDIAYPGKKIAIFVHGCFWHRCPKCNPPTTKTHKNFWDEKFRKNVERDKKKTEALVNTGWKVFVFWECEIESDLQKCVDQIHEYISNIDY</sequence>
<proteinExistence type="predicted"/>
<dbReference type="PIRSF" id="PIRSF018267">
    <property type="entry name" value="VSR_endonuc"/>
    <property type="match status" value="1"/>
</dbReference>
<dbReference type="Gene3D" id="3.40.960.10">
    <property type="entry name" value="VSR Endonuclease"/>
    <property type="match status" value="1"/>
</dbReference>
<evidence type="ECO:0000313" key="7">
    <source>
        <dbReference type="EMBL" id="MCD1293870.1"/>
    </source>
</evidence>
<accession>A0AAP2RC63</accession>
<dbReference type="AlphaFoldDB" id="A0AAP2RC63"/>
<dbReference type="Pfam" id="PF03852">
    <property type="entry name" value="Vsr"/>
    <property type="match status" value="1"/>
</dbReference>
<evidence type="ECO:0000256" key="4">
    <source>
        <dbReference type="ARBA" id="ARBA00022801"/>
    </source>
</evidence>
<evidence type="ECO:0000256" key="5">
    <source>
        <dbReference type="ARBA" id="ARBA00023204"/>
    </source>
</evidence>
<dbReference type="GO" id="GO:0004519">
    <property type="term" value="F:endonuclease activity"/>
    <property type="evidence" value="ECO:0007669"/>
    <property type="project" value="UniProtKB-KW"/>
</dbReference>
<dbReference type="GO" id="GO:0006298">
    <property type="term" value="P:mismatch repair"/>
    <property type="evidence" value="ECO:0007669"/>
    <property type="project" value="InterPro"/>
</dbReference>
<dbReference type="Pfam" id="PF04480">
    <property type="entry name" value="DUF559"/>
    <property type="match status" value="1"/>
</dbReference>
<keyword evidence="4" id="KW-0378">Hydrolase</keyword>
<gene>
    <name evidence="7" type="ORF">CUJ83_02510</name>
</gene>
<dbReference type="NCBIfam" id="TIGR00632">
    <property type="entry name" value="vsr"/>
    <property type="match status" value="1"/>
</dbReference>
<comment type="caution">
    <text evidence="7">The sequence shown here is derived from an EMBL/GenBank/DDBJ whole genome shotgun (WGS) entry which is preliminary data.</text>
</comment>
<keyword evidence="3" id="KW-0227">DNA damage</keyword>
<evidence type="ECO:0000256" key="3">
    <source>
        <dbReference type="ARBA" id="ARBA00022763"/>
    </source>
</evidence>
<keyword evidence="8" id="KW-1185">Reference proteome</keyword>
<organism evidence="7 8">
    <name type="scientific">Methanooceanicella nereidis</name>
    <dbReference type="NCBI Taxonomy" id="2052831"/>
    <lineage>
        <taxon>Archaea</taxon>
        <taxon>Methanobacteriati</taxon>
        <taxon>Methanobacteriota</taxon>
        <taxon>Stenosarchaea group</taxon>
        <taxon>Methanomicrobia</taxon>
        <taxon>Methanocellales</taxon>
        <taxon>Methanocellaceae</taxon>
        <taxon>Methanooceanicella</taxon>
    </lineage>
</organism>
<keyword evidence="5" id="KW-0234">DNA repair</keyword>
<dbReference type="InterPro" id="IPR004603">
    <property type="entry name" value="DNA_mismatch_endonuc_vsr"/>
</dbReference>
<evidence type="ECO:0000313" key="8">
    <source>
        <dbReference type="Proteomes" id="UP001320159"/>
    </source>
</evidence>
<protein>
    <submittedName>
        <fullName evidence="7">Very short patch repair endonuclease</fullName>
    </submittedName>
</protein>
<evidence type="ECO:0000256" key="2">
    <source>
        <dbReference type="ARBA" id="ARBA00022759"/>
    </source>
</evidence>
<dbReference type="InterPro" id="IPR011335">
    <property type="entry name" value="Restrct_endonuc-II-like"/>
</dbReference>
<dbReference type="CDD" id="cd00221">
    <property type="entry name" value="Vsr"/>
    <property type="match status" value="1"/>
</dbReference>
<reference evidence="7 8" key="1">
    <citation type="submission" date="2017-11" db="EMBL/GenBank/DDBJ databases">
        <title>Isolation and Characterization of Family Methanocellaceae Species from Potential Methane Hydrate Area Offshore Southwestern Taiwan.</title>
        <authorList>
            <person name="Zhang W.-L."/>
            <person name="Chen W.-C."/>
            <person name="Lai M.-C."/>
            <person name="Chen S.-C."/>
        </authorList>
    </citation>
    <scope>NUCLEOTIDE SEQUENCE [LARGE SCALE GENOMIC DNA]</scope>
    <source>
        <strain evidence="7 8">CWC-04</strain>
    </source>
</reference>
<dbReference type="Proteomes" id="UP001320159">
    <property type="component" value="Unassembled WGS sequence"/>
</dbReference>
<dbReference type="SUPFAM" id="SSF52980">
    <property type="entry name" value="Restriction endonuclease-like"/>
    <property type="match status" value="1"/>
</dbReference>
<evidence type="ECO:0000259" key="6">
    <source>
        <dbReference type="Pfam" id="PF04480"/>
    </source>
</evidence>
<feature type="domain" description="DUF559" evidence="6">
    <location>
        <begin position="101"/>
        <end position="144"/>
    </location>
</feature>